<dbReference type="Pfam" id="PF08683">
    <property type="entry name" value="CAMSAP_CKK"/>
    <property type="match status" value="1"/>
</dbReference>
<dbReference type="SMART" id="SM01051">
    <property type="entry name" value="CAMSAP_CKK"/>
    <property type="match status" value="1"/>
</dbReference>
<dbReference type="EMBL" id="NCKU01001268">
    <property type="protein sequence ID" value="RWS12583.1"/>
    <property type="molecule type" value="Genomic_DNA"/>
</dbReference>
<dbReference type="GO" id="GO:0007026">
    <property type="term" value="P:negative regulation of microtubule depolymerization"/>
    <property type="evidence" value="ECO:0007669"/>
    <property type="project" value="TreeGrafter"/>
</dbReference>
<feature type="region of interest" description="Disordered" evidence="8">
    <location>
        <begin position="965"/>
        <end position="1001"/>
    </location>
</feature>
<feature type="compositionally biased region" description="Polar residues" evidence="8">
    <location>
        <begin position="971"/>
        <end position="983"/>
    </location>
</feature>
<dbReference type="EMBL" id="NCKU01002636">
    <property type="protein sequence ID" value="RWS09129.1"/>
    <property type="molecule type" value="Genomic_DNA"/>
</dbReference>
<feature type="region of interest" description="Disordered" evidence="8">
    <location>
        <begin position="717"/>
        <end position="753"/>
    </location>
</feature>
<dbReference type="PROSITE" id="PS51508">
    <property type="entry name" value="CKK"/>
    <property type="match status" value="1"/>
</dbReference>
<dbReference type="InterPro" id="IPR038209">
    <property type="entry name" value="CKK_dom_sf"/>
</dbReference>
<keyword evidence="2" id="KW-0963">Cytoplasm</keyword>
<feature type="coiled-coil region" evidence="7">
    <location>
        <begin position="526"/>
        <end position="557"/>
    </location>
</feature>
<dbReference type="EMBL" id="NCKU01002642">
    <property type="protein sequence ID" value="RWS09114.1"/>
    <property type="molecule type" value="Genomic_DNA"/>
</dbReference>
<dbReference type="InterPro" id="IPR014797">
    <property type="entry name" value="CKK_CAMSAP"/>
</dbReference>
<feature type="compositionally biased region" description="Polar residues" evidence="8">
    <location>
        <begin position="732"/>
        <end position="749"/>
    </location>
</feature>
<accession>A0A3S3P6S7</accession>
<keyword evidence="5" id="KW-0206">Cytoskeleton</keyword>
<feature type="compositionally biased region" description="Basic and acidic residues" evidence="8">
    <location>
        <begin position="581"/>
        <end position="590"/>
    </location>
</feature>
<feature type="region of interest" description="Disordered" evidence="8">
    <location>
        <begin position="910"/>
        <end position="947"/>
    </location>
</feature>
<dbReference type="SUPFAM" id="SSF47576">
    <property type="entry name" value="Calponin-homology domain, CH-domain"/>
    <property type="match status" value="1"/>
</dbReference>
<reference evidence="12 14" key="1">
    <citation type="journal article" date="2018" name="Gigascience">
        <title>Genomes of trombidid mites reveal novel predicted allergens and laterally-transferred genes associated with secondary metabolism.</title>
        <authorList>
            <person name="Dong X."/>
            <person name="Chaisiri K."/>
            <person name="Xia D."/>
            <person name="Armstrong S.D."/>
            <person name="Fang Y."/>
            <person name="Donnelly M.J."/>
            <person name="Kadowaki T."/>
            <person name="McGarry J.W."/>
            <person name="Darby A.C."/>
            <person name="Makepeace B.L."/>
        </authorList>
    </citation>
    <scope>NUCLEOTIDE SEQUENCE [LARGE SCALE GENOMIC DNA]</scope>
    <source>
        <strain evidence="12">UoL-WK</strain>
    </source>
</reference>
<comment type="similarity">
    <text evidence="6">Belongs to the CAMSAP1 family.</text>
</comment>
<protein>
    <submittedName>
        <fullName evidence="12">Short spindle protein 4-like protein</fullName>
    </submittedName>
</protein>
<evidence type="ECO:0000313" key="11">
    <source>
        <dbReference type="EMBL" id="RWS09114.1"/>
    </source>
</evidence>
<dbReference type="Proteomes" id="UP000285301">
    <property type="component" value="Unassembled WGS sequence"/>
</dbReference>
<dbReference type="Pfam" id="PF25532">
    <property type="entry name" value="CH_CAMSAP2_N"/>
    <property type="match status" value="1"/>
</dbReference>
<dbReference type="PROSITE" id="PS50021">
    <property type="entry name" value="CH"/>
    <property type="match status" value="1"/>
</dbReference>
<dbReference type="SUPFAM" id="SSF50346">
    <property type="entry name" value="PRC-barrel domain"/>
    <property type="match status" value="1"/>
</dbReference>
<evidence type="ECO:0000259" key="9">
    <source>
        <dbReference type="PROSITE" id="PS50021"/>
    </source>
</evidence>
<dbReference type="GO" id="GO:0031122">
    <property type="term" value="P:cytoplasmic microtubule organization"/>
    <property type="evidence" value="ECO:0007669"/>
    <property type="project" value="TreeGrafter"/>
</dbReference>
<keyword evidence="4 7" id="KW-0175">Coiled coil</keyword>
<keyword evidence="14" id="KW-1185">Reference proteome</keyword>
<feature type="compositionally biased region" description="Polar residues" evidence="8">
    <location>
        <begin position="797"/>
        <end position="810"/>
    </location>
</feature>
<dbReference type="GO" id="GO:0005516">
    <property type="term" value="F:calmodulin binding"/>
    <property type="evidence" value="ECO:0007669"/>
    <property type="project" value="InterPro"/>
</dbReference>
<feature type="region of interest" description="Disordered" evidence="8">
    <location>
        <begin position="570"/>
        <end position="621"/>
    </location>
</feature>
<proteinExistence type="inferred from homology"/>
<evidence type="ECO:0000256" key="3">
    <source>
        <dbReference type="ARBA" id="ARBA00022701"/>
    </source>
</evidence>
<dbReference type="InterPro" id="IPR036872">
    <property type="entry name" value="CH_dom_sf"/>
</dbReference>
<dbReference type="Gene3D" id="3.10.20.360">
    <property type="entry name" value="CKK domain"/>
    <property type="match status" value="1"/>
</dbReference>
<sequence>MNLVHEFDGFLRATKTAKQRASILWILSKAYNNSIPVELQEPYYRDNDGKEVLKPQIVHSLANTEIYCLALSNIYSDPNYSCLNHHEILQLLLRKGINVVDPTEASLTETVLMQTAPIRMNAHMTIIEAIMALFVKEVLIPVKVIEVVDRFSPLTSFDKLPMDAEEAALFWIQKCCVKMKHKIEDESRNLNSEQTSHIPSIPIAQDLADLSDGRSIAAVLSFYSPEHLKWSDIYFNETMSISDSIYNFQLVQLFCKEKLPYNVYFLTLEDFLYFHETIRLNVLTFIADLIYLFEIKPASCVRRPGTKDELELCESKKENGSVKKVSDLPKPAEMKNKFLQHSGWADYVKDQQTSKKLHFNASEEDLSRNFSALEIKSGKMSMGKCCFDRETTPTFQKSAERSLTQIWPPLSKQNEANNSHNTESRQSAATELPNTVTSFAKLSRRKENENFANDAGNENRGNEPAINIAFKRKECVKNESDSNLRISTQKTLSQLNDSTSIKECLTHKIEPERSHKQAISEEKSKTEEIQSLLQEVRLKLEAKRQESEDTNKNLIEAWKNQALMQATKCQRNESIEPVSKCSHDNLKESENNPINSEHNNSSSNLPPPPPPHTRGRWGQPVLPIPSNLGDFHYHWAPLPTPFEHSYFPRYPPPNPFEFYRMPPNLYRYPPLHPYPQYGEPEPQFSEMRQNSAYPMQLSNHFDHSHYPLQSFDSHYQQSLDRTTYNSPPPHTLRSSSNISDKTSETNMPNEESECDLRLDCNFQVKPLTGNADTISSSCSNQKFIPDIEESESRKAQVRSNSSTSEISQNDSKNKKTQEFSNCKESITNVKGFFVSWDETDSNDRNAKLEKSELCASNDTLINLKNDFPQKLATDPNSIMFTIDKNSNEESPFSELEKVKKKQLFLEHSMRRKADQETKRMEKELEAVERRKSERIKKEESQRKKEEEKIRKLTILNNFRQKKLQDECGNEIPNNDYQSSSKNDQNNRRGRQRWQANKLKRNSMSINDLSDYDSLNSSVHYGSCLSLNTPNPINSLRSLSWASRNRPNSRRFPSPSHHSFTLNLESDSERDSVLDLYSGPKLFVKPTQRSNRAIIINALNIVLAGCVNMDIKKRVLEEINSCDYKHFLILFRGTGMQFRALYSYNPDCEEALKLYGCGPKLVNDDMIDKFFK</sequence>
<feature type="domain" description="CKK" evidence="10">
    <location>
        <begin position="1078"/>
        <end position="1171"/>
    </location>
</feature>
<dbReference type="InterPro" id="IPR032940">
    <property type="entry name" value="CAMSAP"/>
</dbReference>
<organism evidence="12 14">
    <name type="scientific">Dinothrombium tinctorium</name>
    <dbReference type="NCBI Taxonomy" id="1965070"/>
    <lineage>
        <taxon>Eukaryota</taxon>
        <taxon>Metazoa</taxon>
        <taxon>Ecdysozoa</taxon>
        <taxon>Arthropoda</taxon>
        <taxon>Chelicerata</taxon>
        <taxon>Arachnida</taxon>
        <taxon>Acari</taxon>
        <taxon>Acariformes</taxon>
        <taxon>Trombidiformes</taxon>
        <taxon>Prostigmata</taxon>
        <taxon>Anystina</taxon>
        <taxon>Parasitengona</taxon>
        <taxon>Trombidioidea</taxon>
        <taxon>Trombidiidae</taxon>
        <taxon>Dinothrombium</taxon>
    </lineage>
</organism>
<dbReference type="GO" id="GO:0051011">
    <property type="term" value="F:microtubule minus-end binding"/>
    <property type="evidence" value="ECO:0007669"/>
    <property type="project" value="TreeGrafter"/>
</dbReference>
<feature type="domain" description="Calponin-homology (CH)" evidence="9">
    <location>
        <begin position="162"/>
        <end position="294"/>
    </location>
</feature>
<dbReference type="InterPro" id="IPR011033">
    <property type="entry name" value="PRC_barrel-like_sf"/>
</dbReference>
<dbReference type="PANTHER" id="PTHR21595:SF0">
    <property type="entry name" value="PATRONIN"/>
    <property type="match status" value="1"/>
</dbReference>
<feature type="compositionally biased region" description="Low complexity" evidence="8">
    <location>
        <begin position="591"/>
        <end position="604"/>
    </location>
</feature>
<comment type="domain">
    <text evidence="6">The CKK domain binds microtubules.</text>
</comment>
<dbReference type="InterPro" id="IPR058042">
    <property type="entry name" value="CAMSAP_N"/>
</dbReference>
<evidence type="ECO:0000313" key="12">
    <source>
        <dbReference type="EMBL" id="RWS09129.1"/>
    </source>
</evidence>
<evidence type="ECO:0000256" key="6">
    <source>
        <dbReference type="PROSITE-ProRule" id="PRU00841"/>
    </source>
</evidence>
<evidence type="ECO:0000256" key="5">
    <source>
        <dbReference type="ARBA" id="ARBA00023212"/>
    </source>
</evidence>
<evidence type="ECO:0000256" key="2">
    <source>
        <dbReference type="ARBA" id="ARBA00022490"/>
    </source>
</evidence>
<evidence type="ECO:0000256" key="8">
    <source>
        <dbReference type="SAM" id="MobiDB-lite"/>
    </source>
</evidence>
<comment type="caution">
    <text evidence="12">The sequence shown here is derived from an EMBL/GenBank/DDBJ whole genome shotgun (WGS) entry which is preliminary data.</text>
</comment>
<reference evidence="12" key="2">
    <citation type="submission" date="2018-11" db="EMBL/GenBank/DDBJ databases">
        <title>Trombidioid mite genomics.</title>
        <authorList>
            <person name="Dong X."/>
        </authorList>
    </citation>
    <scope>NUCLEOTIDE SEQUENCE</scope>
    <source>
        <strain evidence="12">UoL-WK</strain>
    </source>
</reference>
<name>A0A3S3P6S7_9ACAR</name>
<keyword evidence="3 6" id="KW-0493">Microtubule</keyword>
<dbReference type="GO" id="GO:0036449">
    <property type="term" value="C:microtubule minus-end"/>
    <property type="evidence" value="ECO:0007669"/>
    <property type="project" value="TreeGrafter"/>
</dbReference>
<comment type="subcellular location">
    <subcellularLocation>
        <location evidence="1">Cytoplasm</location>
        <location evidence="1">Cytoskeleton</location>
    </subcellularLocation>
</comment>
<dbReference type="OrthoDB" id="2125658at2759"/>
<dbReference type="Pfam" id="PF11971">
    <property type="entry name" value="CAMSAP_CH"/>
    <property type="match status" value="1"/>
</dbReference>
<evidence type="ECO:0000313" key="14">
    <source>
        <dbReference type="Proteomes" id="UP000285301"/>
    </source>
</evidence>
<evidence type="ECO:0000259" key="10">
    <source>
        <dbReference type="PROSITE" id="PS51508"/>
    </source>
</evidence>
<dbReference type="AlphaFoldDB" id="A0A3S3P6S7"/>
<evidence type="ECO:0000313" key="13">
    <source>
        <dbReference type="EMBL" id="RWS12583.1"/>
    </source>
</evidence>
<dbReference type="PANTHER" id="PTHR21595">
    <property type="entry name" value="PATRONIN"/>
    <property type="match status" value="1"/>
</dbReference>
<evidence type="ECO:0000256" key="7">
    <source>
        <dbReference type="SAM" id="Coils"/>
    </source>
</evidence>
<feature type="region of interest" description="Disordered" evidence="8">
    <location>
        <begin position="789"/>
        <end position="819"/>
    </location>
</feature>
<dbReference type="CDD" id="cd22265">
    <property type="entry name" value="UDM1_RNF168"/>
    <property type="match status" value="1"/>
</dbReference>
<dbReference type="STRING" id="1965070.A0A3S3P6S7"/>
<evidence type="ECO:0000256" key="1">
    <source>
        <dbReference type="ARBA" id="ARBA00004245"/>
    </source>
</evidence>
<dbReference type="InterPro" id="IPR001715">
    <property type="entry name" value="CH_dom"/>
</dbReference>
<feature type="region of interest" description="Disordered" evidence="8">
    <location>
        <begin position="405"/>
        <end position="433"/>
    </location>
</feature>
<evidence type="ECO:0000256" key="4">
    <source>
        <dbReference type="ARBA" id="ARBA00023054"/>
    </source>
</evidence>
<gene>
    <name evidence="13" type="ORF">B4U79_00464</name>
    <name evidence="11" type="ORF">B4U79_06844</name>
    <name evidence="12" type="ORF">B4U79_07368</name>
</gene>
<dbReference type="InterPro" id="IPR022613">
    <property type="entry name" value="CH_CAMSAP_2"/>
</dbReference>